<proteinExistence type="predicted"/>
<sequence>MGEFKPFWEQPSHPDKIEVVKGNKPYKSSAYSKIFLPAGALFTKIATATFVDHDTYTTVATSKNSRIELNSDLVYCNHSCNPSLVFDMTRFEVRVSEDRPLSVGDELTFFYPSTEWKMVQPFSM</sequence>
<dbReference type="AlphaFoldDB" id="A0A8H5ZXC2"/>
<evidence type="ECO:0000313" key="3">
    <source>
        <dbReference type="Proteomes" id="UP000541154"/>
    </source>
</evidence>
<name>A0A8H5ZXC2_PETAA</name>
<comment type="caution">
    <text evidence="2">The sequence shown here is derived from an EMBL/GenBank/DDBJ whole genome shotgun (WGS) entry which is preliminary data.</text>
</comment>
<feature type="domain" description="SET" evidence="1">
    <location>
        <begin position="66"/>
        <end position="111"/>
    </location>
</feature>
<dbReference type="Proteomes" id="UP000541154">
    <property type="component" value="Unassembled WGS sequence"/>
</dbReference>
<evidence type="ECO:0000313" key="2">
    <source>
        <dbReference type="EMBL" id="KAF5856989.1"/>
    </source>
</evidence>
<dbReference type="PANTHER" id="PTHR12350:SF19">
    <property type="entry name" value="SET DOMAIN-CONTAINING PROTEIN"/>
    <property type="match status" value="1"/>
</dbReference>
<dbReference type="Gene3D" id="2.170.270.10">
    <property type="entry name" value="SET domain"/>
    <property type="match status" value="1"/>
</dbReference>
<dbReference type="PANTHER" id="PTHR12350">
    <property type="entry name" value="HISTONE-LYSINE N-METHYLTRANSFERASE-RELATED"/>
    <property type="match status" value="1"/>
</dbReference>
<reference evidence="2 3" key="1">
    <citation type="submission" date="2019-04" db="EMBL/GenBank/DDBJ databases">
        <title>Aspergillus burnettii sp. nov., novel species from soil in southeast Queensland.</title>
        <authorList>
            <person name="Gilchrist C.L.M."/>
            <person name="Pitt J.I."/>
            <person name="Lange L."/>
            <person name="Lacey H.J."/>
            <person name="Vuong D."/>
            <person name="Midgley D.J."/>
            <person name="Greenfield P."/>
            <person name="Bradbury M."/>
            <person name="Lacey E."/>
            <person name="Busk P.K."/>
            <person name="Pilgaard B."/>
            <person name="Chooi Y.H."/>
            <person name="Piggott A.M."/>
        </authorList>
    </citation>
    <scope>NUCLEOTIDE SEQUENCE [LARGE SCALE GENOMIC DNA]</scope>
    <source>
        <strain evidence="2 3">FRR 5400</strain>
    </source>
</reference>
<protein>
    <recommendedName>
        <fullName evidence="1">SET domain-containing protein</fullName>
    </recommendedName>
</protein>
<dbReference type="InterPro" id="IPR046341">
    <property type="entry name" value="SET_dom_sf"/>
</dbReference>
<dbReference type="Pfam" id="PF00856">
    <property type="entry name" value="SET"/>
    <property type="match status" value="1"/>
</dbReference>
<gene>
    <name evidence="2" type="ORF">ETB97_006445</name>
</gene>
<dbReference type="InterPro" id="IPR001214">
    <property type="entry name" value="SET_dom"/>
</dbReference>
<keyword evidence="3" id="KW-1185">Reference proteome</keyword>
<dbReference type="InterPro" id="IPR053201">
    <property type="entry name" value="Flavunoidine_N-MTase"/>
</dbReference>
<dbReference type="EMBL" id="SPNV01000283">
    <property type="protein sequence ID" value="KAF5856989.1"/>
    <property type="molecule type" value="Genomic_DNA"/>
</dbReference>
<dbReference type="SUPFAM" id="SSF82199">
    <property type="entry name" value="SET domain"/>
    <property type="match status" value="1"/>
</dbReference>
<accession>A0A8H5ZXC2</accession>
<organism evidence="2 3">
    <name type="scientific">Petromyces alliaceus</name>
    <name type="common">Aspergillus alliaceus</name>
    <dbReference type="NCBI Taxonomy" id="209559"/>
    <lineage>
        <taxon>Eukaryota</taxon>
        <taxon>Fungi</taxon>
        <taxon>Dikarya</taxon>
        <taxon>Ascomycota</taxon>
        <taxon>Pezizomycotina</taxon>
        <taxon>Eurotiomycetes</taxon>
        <taxon>Eurotiomycetidae</taxon>
        <taxon>Eurotiales</taxon>
        <taxon>Aspergillaceae</taxon>
        <taxon>Aspergillus</taxon>
        <taxon>Aspergillus subgen. Circumdati</taxon>
    </lineage>
</organism>
<evidence type="ECO:0000259" key="1">
    <source>
        <dbReference type="Pfam" id="PF00856"/>
    </source>
</evidence>